<evidence type="ECO:0000313" key="3">
    <source>
        <dbReference type="Proteomes" id="UP000238205"/>
    </source>
</evidence>
<evidence type="ECO:0000313" key="2">
    <source>
        <dbReference type="EMBL" id="PRY73916.1"/>
    </source>
</evidence>
<organism evidence="2 3">
    <name type="scientific">Alkalibacterium olivapovliticus</name>
    <dbReference type="NCBI Taxonomy" id="99907"/>
    <lineage>
        <taxon>Bacteria</taxon>
        <taxon>Bacillati</taxon>
        <taxon>Bacillota</taxon>
        <taxon>Bacilli</taxon>
        <taxon>Lactobacillales</taxon>
        <taxon>Carnobacteriaceae</taxon>
        <taxon>Alkalibacterium</taxon>
    </lineage>
</organism>
<feature type="transmembrane region" description="Helical" evidence="1">
    <location>
        <begin position="88"/>
        <end position="112"/>
    </location>
</feature>
<dbReference type="EMBL" id="PVTO01000050">
    <property type="protein sequence ID" value="PRY73916.1"/>
    <property type="molecule type" value="Genomic_DNA"/>
</dbReference>
<keyword evidence="1" id="KW-0812">Transmembrane</keyword>
<name>A0A2T0VSY8_9LACT</name>
<gene>
    <name evidence="2" type="ORF">CLV38_1502</name>
</gene>
<proteinExistence type="predicted"/>
<keyword evidence="3" id="KW-1185">Reference proteome</keyword>
<feature type="transmembrane region" description="Helical" evidence="1">
    <location>
        <begin position="55"/>
        <end position="76"/>
    </location>
</feature>
<accession>A0A2T0VSY8</accession>
<dbReference type="Proteomes" id="UP000238205">
    <property type="component" value="Unassembled WGS sequence"/>
</dbReference>
<dbReference type="AlphaFoldDB" id="A0A2T0VSY8"/>
<dbReference type="OrthoDB" id="9821173at2"/>
<protein>
    <submittedName>
        <fullName evidence="2">Uncharacterized protein</fullName>
    </submittedName>
</protein>
<sequence>MGVLEIGSLLTAGLTLFYNVTKSLSESLLYFWIVQTDNNRLKDILTDKRKLDQSAFTFSLLTLSIALTFSFVIINAVPNRSDRWPVAIYNNLFTISFTLIALVFLIYAFAVFKRKNKRVLRIADTDGSHWYLHGRLSNDMYLFKDSKSKEINKLKLKTKAEMIELFDGFVDVDRPSLGKKDAIIETEEKNEQ</sequence>
<feature type="transmembrane region" description="Helical" evidence="1">
    <location>
        <begin position="6"/>
        <end position="34"/>
    </location>
</feature>
<evidence type="ECO:0000256" key="1">
    <source>
        <dbReference type="SAM" id="Phobius"/>
    </source>
</evidence>
<comment type="caution">
    <text evidence="2">The sequence shown here is derived from an EMBL/GenBank/DDBJ whole genome shotgun (WGS) entry which is preliminary data.</text>
</comment>
<reference evidence="2 3" key="1">
    <citation type="submission" date="2018-03" db="EMBL/GenBank/DDBJ databases">
        <title>Genomic Encyclopedia of Archaeal and Bacterial Type Strains, Phase II (KMG-II): from individual species to whole genera.</title>
        <authorList>
            <person name="Goeker M."/>
        </authorList>
    </citation>
    <scope>NUCLEOTIDE SEQUENCE [LARGE SCALE GENOMIC DNA]</scope>
    <source>
        <strain evidence="2 3">DSM 13175</strain>
    </source>
</reference>
<keyword evidence="1" id="KW-1133">Transmembrane helix</keyword>
<keyword evidence="1" id="KW-0472">Membrane</keyword>
<dbReference type="RefSeq" id="WP_106196416.1">
    <property type="nucleotide sequence ID" value="NZ_PVTO01000050.1"/>
</dbReference>